<accession>A0A510LAZ9</accession>
<dbReference type="OrthoDB" id="9786910at2"/>
<dbReference type="GO" id="GO:0015920">
    <property type="term" value="P:lipopolysaccharide transport"/>
    <property type="evidence" value="ECO:0007669"/>
    <property type="project" value="TreeGrafter"/>
</dbReference>
<evidence type="ECO:0000313" key="12">
    <source>
        <dbReference type="Proteomes" id="UP000321561"/>
    </source>
</evidence>
<feature type="transmembrane region" description="Helical" evidence="9">
    <location>
        <begin position="166"/>
        <end position="186"/>
    </location>
</feature>
<sequence length="253" mass="29402">MEIFKYKDLIKELVVRDIKVKYKKSVLGILWSILNPLLMMIVLSIVFSEVFKSSTKNFPLYLITGQVIFNFFSEATNMSMMSILGNGGLIKKVYLPKYIFPLSKTLFGLVNLIFSLVAVFIVILFTKQKIGISSLFIPLLFIYITIFSLGIGFILSSTAVFFRDIIHLYGILLIVWNYLTPVFYPLEIVPDKYRNFISLNPMTYYVDYFRKILLYNEIPDLNLNFICFFVSVISLLIGILIFKKNQNKFILFI</sequence>
<name>A0A510LAZ9_9FUSO</name>
<proteinExistence type="inferred from homology"/>
<dbReference type="PANTHER" id="PTHR30413:SF8">
    <property type="entry name" value="TRANSPORT PERMEASE PROTEIN"/>
    <property type="match status" value="1"/>
</dbReference>
<evidence type="ECO:0000256" key="4">
    <source>
        <dbReference type="ARBA" id="ARBA00022475"/>
    </source>
</evidence>
<keyword evidence="7 9" id="KW-1133">Transmembrane helix</keyword>
<dbReference type="GO" id="GO:0043190">
    <property type="term" value="C:ATP-binding cassette (ABC) transporter complex"/>
    <property type="evidence" value="ECO:0007669"/>
    <property type="project" value="InterPro"/>
</dbReference>
<dbReference type="PANTHER" id="PTHR30413">
    <property type="entry name" value="INNER MEMBRANE TRANSPORT PERMEASE"/>
    <property type="match status" value="1"/>
</dbReference>
<dbReference type="InterPro" id="IPR047817">
    <property type="entry name" value="ABC2_TM_bact-type"/>
</dbReference>
<dbReference type="EMBL" id="AP019846">
    <property type="protein sequence ID" value="BBM60529.1"/>
    <property type="molecule type" value="Genomic_DNA"/>
</dbReference>
<gene>
    <name evidence="11" type="ORF">JMUB5056_2152</name>
</gene>
<dbReference type="Pfam" id="PF01061">
    <property type="entry name" value="ABC2_membrane"/>
    <property type="match status" value="1"/>
</dbReference>
<evidence type="ECO:0000313" key="11">
    <source>
        <dbReference type="EMBL" id="BBM60529.1"/>
    </source>
</evidence>
<feature type="transmembrane region" description="Helical" evidence="9">
    <location>
        <begin position="26"/>
        <end position="48"/>
    </location>
</feature>
<keyword evidence="5" id="KW-0997">Cell inner membrane</keyword>
<feature type="transmembrane region" description="Helical" evidence="9">
    <location>
        <begin position="60"/>
        <end position="84"/>
    </location>
</feature>
<feature type="transmembrane region" description="Helical" evidence="9">
    <location>
        <begin position="105"/>
        <end position="126"/>
    </location>
</feature>
<comment type="similarity">
    <text evidence="2 9">Belongs to the ABC-2 integral membrane protein family.</text>
</comment>
<evidence type="ECO:0000256" key="8">
    <source>
        <dbReference type="ARBA" id="ARBA00023136"/>
    </source>
</evidence>
<dbReference type="PROSITE" id="PS51012">
    <property type="entry name" value="ABC_TM2"/>
    <property type="match status" value="1"/>
</dbReference>
<dbReference type="InterPro" id="IPR013525">
    <property type="entry name" value="ABC2_TM"/>
</dbReference>
<feature type="transmembrane region" description="Helical" evidence="9">
    <location>
        <begin position="223"/>
        <end position="242"/>
    </location>
</feature>
<protein>
    <recommendedName>
        <fullName evidence="9">Transport permease protein</fullName>
    </recommendedName>
</protein>
<evidence type="ECO:0000256" key="9">
    <source>
        <dbReference type="RuleBase" id="RU361157"/>
    </source>
</evidence>
<reference evidence="11 12" key="1">
    <citation type="submission" date="2019-07" db="EMBL/GenBank/DDBJ databases">
        <title>Complete Genome Sequence of Leptotrichia hongkongensis Strain JMUB5056.</title>
        <authorList>
            <person name="Watanabe S."/>
            <person name="Cui L."/>
        </authorList>
    </citation>
    <scope>NUCLEOTIDE SEQUENCE [LARGE SCALE GENOMIC DNA]</scope>
    <source>
        <strain evidence="11 12">JMUB5056</strain>
    </source>
</reference>
<dbReference type="AlphaFoldDB" id="A0A510LAZ9"/>
<dbReference type="PRINTS" id="PR00164">
    <property type="entry name" value="ABC2TRNSPORT"/>
</dbReference>
<dbReference type="InterPro" id="IPR000412">
    <property type="entry name" value="ABC_2_transport"/>
</dbReference>
<feature type="transmembrane region" description="Helical" evidence="9">
    <location>
        <begin position="132"/>
        <end position="154"/>
    </location>
</feature>
<comment type="subcellular location">
    <subcellularLocation>
        <location evidence="1">Cell inner membrane</location>
        <topology evidence="1">Multi-pass membrane protein</topology>
    </subcellularLocation>
    <subcellularLocation>
        <location evidence="9">Cell membrane</location>
        <topology evidence="9">Multi-pass membrane protein</topology>
    </subcellularLocation>
</comment>
<keyword evidence="6 9" id="KW-0812">Transmembrane</keyword>
<dbReference type="GO" id="GO:0140359">
    <property type="term" value="F:ABC-type transporter activity"/>
    <property type="evidence" value="ECO:0007669"/>
    <property type="project" value="InterPro"/>
</dbReference>
<feature type="domain" description="ABC transmembrane type-2" evidence="10">
    <location>
        <begin position="27"/>
        <end position="245"/>
    </location>
</feature>
<evidence type="ECO:0000256" key="6">
    <source>
        <dbReference type="ARBA" id="ARBA00022692"/>
    </source>
</evidence>
<dbReference type="Proteomes" id="UP000321561">
    <property type="component" value="Chromosome"/>
</dbReference>
<keyword evidence="4 9" id="KW-1003">Cell membrane</keyword>
<evidence type="ECO:0000256" key="1">
    <source>
        <dbReference type="ARBA" id="ARBA00004429"/>
    </source>
</evidence>
<organism evidence="11 12">
    <name type="scientific">Leptotrichia hongkongensis</name>
    <dbReference type="NCBI Taxonomy" id="554406"/>
    <lineage>
        <taxon>Bacteria</taxon>
        <taxon>Fusobacteriati</taxon>
        <taxon>Fusobacteriota</taxon>
        <taxon>Fusobacteriia</taxon>
        <taxon>Fusobacteriales</taxon>
        <taxon>Leptotrichiaceae</taxon>
        <taxon>Leptotrichia</taxon>
    </lineage>
</organism>
<keyword evidence="8 9" id="KW-0472">Membrane</keyword>
<dbReference type="KEGG" id="lhg:JMUB5056_2152"/>
<keyword evidence="3 9" id="KW-0813">Transport</keyword>
<evidence type="ECO:0000256" key="5">
    <source>
        <dbReference type="ARBA" id="ARBA00022519"/>
    </source>
</evidence>
<dbReference type="RefSeq" id="WP_147006344.1">
    <property type="nucleotide sequence ID" value="NZ_AP019846.1"/>
</dbReference>
<evidence type="ECO:0000256" key="3">
    <source>
        <dbReference type="ARBA" id="ARBA00022448"/>
    </source>
</evidence>
<evidence type="ECO:0000256" key="7">
    <source>
        <dbReference type="ARBA" id="ARBA00022989"/>
    </source>
</evidence>
<evidence type="ECO:0000259" key="10">
    <source>
        <dbReference type="PROSITE" id="PS51012"/>
    </source>
</evidence>
<evidence type="ECO:0000256" key="2">
    <source>
        <dbReference type="ARBA" id="ARBA00007783"/>
    </source>
</evidence>